<evidence type="ECO:0000313" key="3">
    <source>
        <dbReference type="EMBL" id="OJA19790.1"/>
    </source>
</evidence>
<dbReference type="Proteomes" id="UP000183567">
    <property type="component" value="Unassembled WGS sequence"/>
</dbReference>
<dbReference type="GO" id="GO:0003682">
    <property type="term" value="F:chromatin binding"/>
    <property type="evidence" value="ECO:0007669"/>
    <property type="project" value="InterPro"/>
</dbReference>
<gene>
    <name evidence="3" type="ORF">AZE42_05615</name>
</gene>
<dbReference type="OrthoDB" id="10259622at2759"/>
<protein>
    <recommendedName>
        <fullName evidence="2">BAH domain-containing protein</fullName>
    </recommendedName>
</protein>
<dbReference type="InterPro" id="IPR001025">
    <property type="entry name" value="BAH_dom"/>
</dbReference>
<dbReference type="AlphaFoldDB" id="A0A1J8QDN8"/>
<sequence>MARHKKKSLFTRKKVSKRKPTTKIGIPADSEWKSLAQFGSFLVDDDEGNQHKFNLNETAFILPPGLLPDQKHHPTAYWIGRIKEIRARNPEDVCLAQPRNYLRSLTQVWALVQWFWSPHEVATVIKSFDVSNCGQYERIYSDYHDYVSTASFCDHATVKSYDERSLDQEPFDDDYFFRRYDLEYRARRIFPNVSKSACICGVSYNPDRDQVMHFCSRPTCCLAFHQECLLMYKQYESSTAARARRLLECWPDTDKRLSVETLIRRGKGSGYSMSDPLHEFPEELLQTAQQQIVKGVQAGGVVGNVRSVVAARRLIYKTLIEGSTLPIDWMSQVDVDTAIHLQDEGFSVYLCPECQSAI</sequence>
<reference evidence="3 4" key="1">
    <citation type="submission" date="2016-03" db="EMBL/GenBank/DDBJ databases">
        <title>Comparative genomics of the ectomycorrhizal sister species Rhizopogon vinicolor and Rhizopogon vesiculosus (Basidiomycota: Boletales) reveals a divergence of the mating type B locus.</title>
        <authorList>
            <person name="Mujic A.B."/>
            <person name="Kuo A."/>
            <person name="Tritt A."/>
            <person name="Lipzen A."/>
            <person name="Chen C."/>
            <person name="Johnson J."/>
            <person name="Sharma A."/>
            <person name="Barry K."/>
            <person name="Grigoriev I.V."/>
            <person name="Spatafora J.W."/>
        </authorList>
    </citation>
    <scope>NUCLEOTIDE SEQUENCE [LARGE SCALE GENOMIC DNA]</scope>
    <source>
        <strain evidence="3 4">AM-OR11-056</strain>
    </source>
</reference>
<evidence type="ECO:0000313" key="4">
    <source>
        <dbReference type="Proteomes" id="UP000183567"/>
    </source>
</evidence>
<evidence type="ECO:0000256" key="1">
    <source>
        <dbReference type="SAM" id="MobiDB-lite"/>
    </source>
</evidence>
<evidence type="ECO:0000259" key="2">
    <source>
        <dbReference type="PROSITE" id="PS51038"/>
    </source>
</evidence>
<name>A0A1J8QDN8_9AGAM</name>
<dbReference type="PANTHER" id="PTHR46364">
    <property type="entry name" value="OS08G0421900 PROTEIN"/>
    <property type="match status" value="1"/>
</dbReference>
<dbReference type="EMBL" id="LVVM01000886">
    <property type="protein sequence ID" value="OJA19790.1"/>
    <property type="molecule type" value="Genomic_DNA"/>
</dbReference>
<dbReference type="InterPro" id="IPR011011">
    <property type="entry name" value="Znf_FYVE_PHD"/>
</dbReference>
<dbReference type="Gene3D" id="2.30.30.490">
    <property type="match status" value="1"/>
</dbReference>
<feature type="region of interest" description="Disordered" evidence="1">
    <location>
        <begin position="1"/>
        <end position="21"/>
    </location>
</feature>
<accession>A0A1J8QDN8</accession>
<feature type="domain" description="BAH" evidence="2">
    <location>
        <begin position="51"/>
        <end position="193"/>
    </location>
</feature>
<dbReference type="PROSITE" id="PS51038">
    <property type="entry name" value="BAH"/>
    <property type="match status" value="1"/>
</dbReference>
<dbReference type="InterPro" id="IPR043151">
    <property type="entry name" value="BAH_sf"/>
</dbReference>
<dbReference type="SUPFAM" id="SSF57903">
    <property type="entry name" value="FYVE/PHD zinc finger"/>
    <property type="match status" value="1"/>
</dbReference>
<proteinExistence type="predicted"/>
<comment type="caution">
    <text evidence="3">The sequence shown here is derived from an EMBL/GenBank/DDBJ whole genome shotgun (WGS) entry which is preliminary data.</text>
</comment>
<organism evidence="3 4">
    <name type="scientific">Rhizopogon vesiculosus</name>
    <dbReference type="NCBI Taxonomy" id="180088"/>
    <lineage>
        <taxon>Eukaryota</taxon>
        <taxon>Fungi</taxon>
        <taxon>Dikarya</taxon>
        <taxon>Basidiomycota</taxon>
        <taxon>Agaricomycotina</taxon>
        <taxon>Agaricomycetes</taxon>
        <taxon>Agaricomycetidae</taxon>
        <taxon>Boletales</taxon>
        <taxon>Suillineae</taxon>
        <taxon>Rhizopogonaceae</taxon>
        <taxon>Rhizopogon</taxon>
    </lineage>
</organism>
<keyword evidence="4" id="KW-1185">Reference proteome</keyword>